<accession>A0ABR2Z9L9</accession>
<evidence type="ECO:0000313" key="3">
    <source>
        <dbReference type="Proteomes" id="UP001437256"/>
    </source>
</evidence>
<dbReference type="InterPro" id="IPR041078">
    <property type="entry name" value="Plavaka"/>
</dbReference>
<protein>
    <submittedName>
        <fullName evidence="2">Uncharacterized protein</fullName>
    </submittedName>
</protein>
<dbReference type="Pfam" id="PF18759">
    <property type="entry name" value="Plavaka"/>
    <property type="match status" value="1"/>
</dbReference>
<proteinExistence type="predicted"/>
<evidence type="ECO:0000256" key="1">
    <source>
        <dbReference type="SAM" id="MobiDB-lite"/>
    </source>
</evidence>
<comment type="caution">
    <text evidence="2">The sequence shown here is derived from an EMBL/GenBank/DDBJ whole genome shotgun (WGS) entry which is preliminary data.</text>
</comment>
<dbReference type="EMBL" id="JBBXMP010000487">
    <property type="protein sequence ID" value="KAL0057586.1"/>
    <property type="molecule type" value="Genomic_DNA"/>
</dbReference>
<reference evidence="2 3" key="1">
    <citation type="submission" date="2024-05" db="EMBL/GenBank/DDBJ databases">
        <title>A draft genome resource for the thread blight pathogen Marasmius tenuissimus strain MS-2.</title>
        <authorList>
            <person name="Yulfo-Soto G.E."/>
            <person name="Baruah I.K."/>
            <person name="Amoako-Attah I."/>
            <person name="Bukari Y."/>
            <person name="Meinhardt L.W."/>
            <person name="Bailey B.A."/>
            <person name="Cohen S.P."/>
        </authorList>
    </citation>
    <scope>NUCLEOTIDE SEQUENCE [LARGE SCALE GENOMIC DNA]</scope>
    <source>
        <strain evidence="2 3">MS-2</strain>
    </source>
</reference>
<evidence type="ECO:0000313" key="2">
    <source>
        <dbReference type="EMBL" id="KAL0057586.1"/>
    </source>
</evidence>
<name>A0ABR2Z9L9_9AGAR</name>
<feature type="compositionally biased region" description="Polar residues" evidence="1">
    <location>
        <begin position="82"/>
        <end position="91"/>
    </location>
</feature>
<sequence length="437" mass="49513">MPEPDPLFVSSKDEFGLFTVYQFGLPSRNPDKDIAMDDLVDSGGFAVNPIRGHRPGAVFGTQKVNTPSSALIAMSTENIAMTDCPETTDTPTSDENEEKSANLPFLNPTSFCPMDWYYNTAANGHSMFNFNKLVAIFCHPDYNPSHIAKFDCVKEGKKMDAYIGGEIPKGKGKGKDKPIAVEAASGEEIPAAEKSLATGLPFTSYSGWNEGFVDIPLPRAGHKCTEHETYKFRVDDIWYQSALSAIQDDFQDTLFYSFHLKLFKQFWQPEPDSLIQRVYSEVYTSDRMLEMKQDVLQRVPADCNHEVVVVAIMQYSDSTNLMHFGDWSIWPGYISFGNMSKYRWSNPSMFAMNHIVYVPKIPDSFKQTYKDLLECAVTDEVLRFVKREMIQLVWALILSDPNFVDVYLNGKLEQCADGVLRLLFPRLFTCSTDYVEK</sequence>
<feature type="region of interest" description="Disordered" evidence="1">
    <location>
        <begin position="82"/>
        <end position="102"/>
    </location>
</feature>
<organism evidence="2 3">
    <name type="scientific">Marasmius tenuissimus</name>
    <dbReference type="NCBI Taxonomy" id="585030"/>
    <lineage>
        <taxon>Eukaryota</taxon>
        <taxon>Fungi</taxon>
        <taxon>Dikarya</taxon>
        <taxon>Basidiomycota</taxon>
        <taxon>Agaricomycotina</taxon>
        <taxon>Agaricomycetes</taxon>
        <taxon>Agaricomycetidae</taxon>
        <taxon>Agaricales</taxon>
        <taxon>Marasmiineae</taxon>
        <taxon>Marasmiaceae</taxon>
        <taxon>Marasmius</taxon>
    </lineage>
</organism>
<keyword evidence="3" id="KW-1185">Reference proteome</keyword>
<gene>
    <name evidence="2" type="ORF">AAF712_015767</name>
</gene>
<dbReference type="Proteomes" id="UP001437256">
    <property type="component" value="Unassembled WGS sequence"/>
</dbReference>